<evidence type="ECO:0000313" key="2">
    <source>
        <dbReference type="EMBL" id="VCW78896.1"/>
    </source>
</evidence>
<proteinExistence type="predicted"/>
<protein>
    <submittedName>
        <fullName evidence="2">Uncharacterized protein</fullName>
    </submittedName>
</protein>
<keyword evidence="3" id="KW-1185">Reference proteome</keyword>
<evidence type="ECO:0000313" key="3">
    <source>
        <dbReference type="Proteomes" id="UP000269945"/>
    </source>
</evidence>
<gene>
    <name evidence="2" type="ORF">BN2614_LOCUS1</name>
</gene>
<organism evidence="2 3">
    <name type="scientific">Gulo gulo</name>
    <name type="common">Wolverine</name>
    <name type="synonym">Gluton</name>
    <dbReference type="NCBI Taxonomy" id="48420"/>
    <lineage>
        <taxon>Eukaryota</taxon>
        <taxon>Metazoa</taxon>
        <taxon>Chordata</taxon>
        <taxon>Craniata</taxon>
        <taxon>Vertebrata</taxon>
        <taxon>Euteleostomi</taxon>
        <taxon>Mammalia</taxon>
        <taxon>Eutheria</taxon>
        <taxon>Laurasiatheria</taxon>
        <taxon>Carnivora</taxon>
        <taxon>Caniformia</taxon>
        <taxon>Musteloidea</taxon>
        <taxon>Mustelidae</taxon>
        <taxon>Guloninae</taxon>
        <taxon>Gulo</taxon>
    </lineage>
</organism>
<reference evidence="2 3" key="1">
    <citation type="submission" date="2018-10" db="EMBL/GenBank/DDBJ databases">
        <authorList>
            <person name="Ekblom R."/>
            <person name="Jareborg N."/>
        </authorList>
    </citation>
    <scope>NUCLEOTIDE SEQUENCE [LARGE SCALE GENOMIC DNA]</scope>
    <source>
        <tissue evidence="2">Muscle</tissue>
    </source>
</reference>
<accession>A0A9X9LQ09</accession>
<feature type="region of interest" description="Disordered" evidence="1">
    <location>
        <begin position="1"/>
        <end position="32"/>
    </location>
</feature>
<sequence>MPPFCGLDRNSKGSRRGQLGNGLRHRTVCPRP</sequence>
<comment type="caution">
    <text evidence="2">The sequence shown here is derived from an EMBL/GenBank/DDBJ whole genome shotgun (WGS) entry which is preliminary data.</text>
</comment>
<dbReference type="Proteomes" id="UP000269945">
    <property type="component" value="Unassembled WGS sequence"/>
</dbReference>
<feature type="compositionally biased region" description="Basic residues" evidence="1">
    <location>
        <begin position="23"/>
        <end position="32"/>
    </location>
</feature>
<dbReference type="EMBL" id="CYRY02010941">
    <property type="protein sequence ID" value="VCW78896.1"/>
    <property type="molecule type" value="Genomic_DNA"/>
</dbReference>
<dbReference type="AlphaFoldDB" id="A0A9X9LQ09"/>
<name>A0A9X9LQ09_GULGU</name>
<evidence type="ECO:0000256" key="1">
    <source>
        <dbReference type="SAM" id="MobiDB-lite"/>
    </source>
</evidence>